<keyword evidence="4 8" id="KW-0479">Metal-binding</keyword>
<evidence type="ECO:0000313" key="9">
    <source>
        <dbReference type="EMBL" id="MBL6902672.1"/>
    </source>
</evidence>
<dbReference type="InterPro" id="IPR002397">
    <property type="entry name" value="Cyt_P450_B"/>
</dbReference>
<dbReference type="PRINTS" id="PR00385">
    <property type="entry name" value="P450"/>
</dbReference>
<dbReference type="GO" id="GO:0005506">
    <property type="term" value="F:iron ion binding"/>
    <property type="evidence" value="ECO:0007669"/>
    <property type="project" value="InterPro"/>
</dbReference>
<dbReference type="InterPro" id="IPR017972">
    <property type="entry name" value="Cyt_P450_CS"/>
</dbReference>
<evidence type="ECO:0000256" key="6">
    <source>
        <dbReference type="ARBA" id="ARBA00023004"/>
    </source>
</evidence>
<keyword evidence="3 8" id="KW-0349">Heme</keyword>
<dbReference type="AlphaFoldDB" id="A0A937J663"/>
<keyword evidence="5 8" id="KW-0560">Oxidoreductase</keyword>
<dbReference type="Proteomes" id="UP000705230">
    <property type="component" value="Unassembled WGS sequence"/>
</dbReference>
<dbReference type="SUPFAM" id="SSF48264">
    <property type="entry name" value="Cytochrome P450"/>
    <property type="match status" value="1"/>
</dbReference>
<comment type="cofactor">
    <cofactor evidence="1">
        <name>heme</name>
        <dbReference type="ChEBI" id="CHEBI:30413"/>
    </cofactor>
</comment>
<dbReference type="PROSITE" id="PS00086">
    <property type="entry name" value="CYTOCHROME_P450"/>
    <property type="match status" value="1"/>
</dbReference>
<dbReference type="GO" id="GO:0004497">
    <property type="term" value="F:monooxygenase activity"/>
    <property type="evidence" value="ECO:0007669"/>
    <property type="project" value="UniProtKB-KW"/>
</dbReference>
<reference evidence="9" key="1">
    <citation type="submission" date="2020-10" db="EMBL/GenBank/DDBJ databases">
        <title>Microbiome of the Black Sea water column analyzed by genome centric metagenomics.</title>
        <authorList>
            <person name="Cabello-Yeves P.J."/>
            <person name="Callieri C."/>
            <person name="Picazo A."/>
            <person name="Mehrshad M."/>
            <person name="Haro-Moreno J.M."/>
            <person name="Roda-Garcia J."/>
            <person name="Dzembekova N."/>
            <person name="Slabakova V."/>
            <person name="Slabakova N."/>
            <person name="Moncheva S."/>
            <person name="Rodriguez-Valera F."/>
        </authorList>
    </citation>
    <scope>NUCLEOTIDE SEQUENCE</scope>
    <source>
        <strain evidence="9">BS30m-G43</strain>
    </source>
</reference>
<keyword evidence="7 8" id="KW-0503">Monooxygenase</keyword>
<name>A0A937J663_9GAMM</name>
<sequence>MSYPPISETALNTIIKSNQYDPYYSYKSPIDLYDIHQFTNGQPFEAYADLRKNSPIYFQNPPDWDIEPGAWMLTSYKDIMEVSSNPKIFSSQAATGNLITLGNPETRHPKLWQTSIDHMLNLDGSFHLDLRRDHMPFFKPGYVDDLHKKVEIKVKDLLDAISKVGKSNLVKDLSQQIPIFTLSEVLGIPEEDRYKLATWMEFLELAQYLSAENLKQQTGNQEDMEVDSSMIELFENMVQEMFEYGKHILQEKRKNPQNDLLSAIANAELDGAKLSQEYLDGSWLLIIFAGNDTTRNSISGAIKLLTEFPDQKKKLLDNLDLLPNFAQETIRMVSPVIHMRRTTTCETTLGNQKLGKGEKIIMWYGAANRDPAVFPNPNNFDIERENAVKHLAFGMGRHTCIGKPVALMQLKEVYKQILTRFPDMHMDGDWKVAPNNFVHAIQEMPVSFTPEK</sequence>
<dbReference type="Gene3D" id="1.10.630.10">
    <property type="entry name" value="Cytochrome P450"/>
    <property type="match status" value="1"/>
</dbReference>
<evidence type="ECO:0000256" key="4">
    <source>
        <dbReference type="ARBA" id="ARBA00022723"/>
    </source>
</evidence>
<dbReference type="Pfam" id="PF00067">
    <property type="entry name" value="p450"/>
    <property type="match status" value="1"/>
</dbReference>
<evidence type="ECO:0000256" key="7">
    <source>
        <dbReference type="ARBA" id="ARBA00023033"/>
    </source>
</evidence>
<dbReference type="PRINTS" id="PR00359">
    <property type="entry name" value="BP450"/>
</dbReference>
<dbReference type="PANTHER" id="PTHR46696:SF1">
    <property type="entry name" value="CYTOCHROME P450 YJIB-RELATED"/>
    <property type="match status" value="1"/>
</dbReference>
<accession>A0A937J663</accession>
<dbReference type="GO" id="GO:0016705">
    <property type="term" value="F:oxidoreductase activity, acting on paired donors, with incorporation or reduction of molecular oxygen"/>
    <property type="evidence" value="ECO:0007669"/>
    <property type="project" value="InterPro"/>
</dbReference>
<comment type="similarity">
    <text evidence="2 8">Belongs to the cytochrome P450 family.</text>
</comment>
<evidence type="ECO:0000313" key="10">
    <source>
        <dbReference type="Proteomes" id="UP000705230"/>
    </source>
</evidence>
<comment type="caution">
    <text evidence="9">The sequence shown here is derived from an EMBL/GenBank/DDBJ whole genome shotgun (WGS) entry which is preliminary data.</text>
</comment>
<dbReference type="InterPro" id="IPR036396">
    <property type="entry name" value="Cyt_P450_sf"/>
</dbReference>
<evidence type="ECO:0000256" key="3">
    <source>
        <dbReference type="ARBA" id="ARBA00022617"/>
    </source>
</evidence>
<gene>
    <name evidence="9" type="ORF">ISR29_00530</name>
</gene>
<evidence type="ECO:0000256" key="8">
    <source>
        <dbReference type="RuleBase" id="RU000461"/>
    </source>
</evidence>
<organism evidence="9 10">
    <name type="scientific">SAR86 cluster bacterium</name>
    <dbReference type="NCBI Taxonomy" id="2030880"/>
    <lineage>
        <taxon>Bacteria</taxon>
        <taxon>Pseudomonadati</taxon>
        <taxon>Pseudomonadota</taxon>
        <taxon>Gammaproteobacteria</taxon>
        <taxon>SAR86 cluster</taxon>
    </lineage>
</organism>
<dbReference type="GO" id="GO:0020037">
    <property type="term" value="F:heme binding"/>
    <property type="evidence" value="ECO:0007669"/>
    <property type="project" value="InterPro"/>
</dbReference>
<proteinExistence type="inferred from homology"/>
<dbReference type="InterPro" id="IPR001128">
    <property type="entry name" value="Cyt_P450"/>
</dbReference>
<dbReference type="PANTHER" id="PTHR46696">
    <property type="entry name" value="P450, PUTATIVE (EUROFUNG)-RELATED"/>
    <property type="match status" value="1"/>
</dbReference>
<dbReference type="EMBL" id="JADHSG010000001">
    <property type="protein sequence ID" value="MBL6902672.1"/>
    <property type="molecule type" value="Genomic_DNA"/>
</dbReference>
<evidence type="ECO:0000256" key="1">
    <source>
        <dbReference type="ARBA" id="ARBA00001971"/>
    </source>
</evidence>
<evidence type="ECO:0000256" key="2">
    <source>
        <dbReference type="ARBA" id="ARBA00010617"/>
    </source>
</evidence>
<keyword evidence="6 8" id="KW-0408">Iron</keyword>
<dbReference type="FunFam" id="1.10.630.10:FF:000018">
    <property type="entry name" value="Cytochrome P450 monooxygenase"/>
    <property type="match status" value="1"/>
</dbReference>
<evidence type="ECO:0000256" key="5">
    <source>
        <dbReference type="ARBA" id="ARBA00023002"/>
    </source>
</evidence>
<protein>
    <submittedName>
        <fullName evidence="9">Cytochrome P450</fullName>
    </submittedName>
</protein>